<dbReference type="GeneID" id="94551808"/>
<evidence type="ECO:0000313" key="3">
    <source>
        <dbReference type="Proteomes" id="UP000501830"/>
    </source>
</evidence>
<dbReference type="KEGG" id="jpo:G7058_00875"/>
<dbReference type="Gene3D" id="3.30.300.20">
    <property type="match status" value="1"/>
</dbReference>
<accession>A0A6G7WER3</accession>
<dbReference type="PANTHER" id="PTHR33797">
    <property type="entry name" value="ORGANIC HYDROPEROXIDE RESISTANCE PROTEIN-LIKE"/>
    <property type="match status" value="1"/>
</dbReference>
<name>A0A6G7WER3_9LACT</name>
<keyword evidence="3" id="KW-1185">Reference proteome</keyword>
<dbReference type="Proteomes" id="UP000501830">
    <property type="component" value="Chromosome"/>
</dbReference>
<evidence type="ECO:0000256" key="1">
    <source>
        <dbReference type="ARBA" id="ARBA00007378"/>
    </source>
</evidence>
<comment type="similarity">
    <text evidence="1">Belongs to the OsmC/Ohr family.</text>
</comment>
<protein>
    <recommendedName>
        <fullName evidence="4">OsmC family protein</fullName>
    </recommendedName>
</protein>
<proteinExistence type="inferred from homology"/>
<dbReference type="InterPro" id="IPR019953">
    <property type="entry name" value="OHR"/>
</dbReference>
<dbReference type="RefSeq" id="WP_166061779.1">
    <property type="nucleotide sequence ID" value="NZ_CP049889.1"/>
</dbReference>
<dbReference type="PANTHER" id="PTHR33797:SF2">
    <property type="entry name" value="ORGANIC HYDROPEROXIDE RESISTANCE PROTEIN-LIKE"/>
    <property type="match status" value="1"/>
</dbReference>
<dbReference type="AlphaFoldDB" id="A0A6G7WER3"/>
<reference evidence="2 3" key="1">
    <citation type="journal article" date="2017" name="Int. J. Syst. Evol. Microbiol.">
        <title>Jeotgalibaca porci sp. nov. and Jeotgalibaca arthritidis sp. nov., isolated from pigs, and emended description of the genus Jeotgalibaca.</title>
        <authorList>
            <person name="Zamora L."/>
            <person name="Perez-Sancho M."/>
            <person name="Dominguez L."/>
            <person name="Fernandez-Garayzabal J.F."/>
            <person name="Vela A.I."/>
        </authorList>
    </citation>
    <scope>NUCLEOTIDE SEQUENCE [LARGE SCALE GENOMIC DNA]</scope>
    <source>
        <strain evidence="2 3">CCUG 69148</strain>
    </source>
</reference>
<dbReference type="InterPro" id="IPR003718">
    <property type="entry name" value="OsmC/Ohr_fam"/>
</dbReference>
<evidence type="ECO:0000313" key="2">
    <source>
        <dbReference type="EMBL" id="QIK50742.1"/>
    </source>
</evidence>
<dbReference type="InterPro" id="IPR036102">
    <property type="entry name" value="OsmC/Ohrsf"/>
</dbReference>
<dbReference type="EMBL" id="CP049889">
    <property type="protein sequence ID" value="QIK50742.1"/>
    <property type="molecule type" value="Genomic_DNA"/>
</dbReference>
<organism evidence="2 3">
    <name type="scientific">Jeotgalibaca porci</name>
    <dbReference type="NCBI Taxonomy" id="1868793"/>
    <lineage>
        <taxon>Bacteria</taxon>
        <taxon>Bacillati</taxon>
        <taxon>Bacillota</taxon>
        <taxon>Bacilli</taxon>
        <taxon>Lactobacillales</taxon>
        <taxon>Carnobacteriaceae</taxon>
        <taxon>Jeotgalibaca</taxon>
    </lineage>
</organism>
<dbReference type="Pfam" id="PF02566">
    <property type="entry name" value="OsmC"/>
    <property type="match status" value="1"/>
</dbReference>
<dbReference type="GO" id="GO:0006979">
    <property type="term" value="P:response to oxidative stress"/>
    <property type="evidence" value="ECO:0007669"/>
    <property type="project" value="InterPro"/>
</dbReference>
<evidence type="ECO:0008006" key="4">
    <source>
        <dbReference type="Google" id="ProtNLM"/>
    </source>
</evidence>
<sequence>MNKDALFHTKVVNDAALEGEAYVVDGLRVLISDPLSNGPGSNPEELFGLAWSTCLNATIQALLKGRGLDAKSRVEVDVSFKREADGRGFYFELAARAGIEGFEENQVEKYLKSAHRKCPVSKIIGDYQHVSLSVMPFNS</sequence>
<dbReference type="InterPro" id="IPR015946">
    <property type="entry name" value="KH_dom-like_a/b"/>
</dbReference>
<gene>
    <name evidence="2" type="ORF">G7058_00875</name>
</gene>
<dbReference type="SUPFAM" id="SSF82784">
    <property type="entry name" value="OsmC-like"/>
    <property type="match status" value="1"/>
</dbReference>